<organism evidence="2 3">
    <name type="scientific">Steinernema carpocapsae</name>
    <name type="common">Entomopathogenic nematode</name>
    <dbReference type="NCBI Taxonomy" id="34508"/>
    <lineage>
        <taxon>Eukaryota</taxon>
        <taxon>Metazoa</taxon>
        <taxon>Ecdysozoa</taxon>
        <taxon>Nematoda</taxon>
        <taxon>Chromadorea</taxon>
        <taxon>Rhabditida</taxon>
        <taxon>Tylenchina</taxon>
        <taxon>Panagrolaimomorpha</taxon>
        <taxon>Strongyloidoidea</taxon>
        <taxon>Steinernematidae</taxon>
        <taxon>Steinernema</taxon>
    </lineage>
</organism>
<name>A0A4U5NJF4_STECR</name>
<dbReference type="EMBL" id="AZBU02000004">
    <property type="protein sequence ID" value="TKR82984.1"/>
    <property type="molecule type" value="Genomic_DNA"/>
</dbReference>
<evidence type="ECO:0000313" key="3">
    <source>
        <dbReference type="Proteomes" id="UP000298663"/>
    </source>
</evidence>
<evidence type="ECO:0000313" key="2">
    <source>
        <dbReference type="EMBL" id="TKR82984.1"/>
    </source>
</evidence>
<accession>A0A4U5NJF4</accession>
<dbReference type="OrthoDB" id="10609562at2759"/>
<feature type="region of interest" description="Disordered" evidence="1">
    <location>
        <begin position="58"/>
        <end position="88"/>
    </location>
</feature>
<dbReference type="AlphaFoldDB" id="A0A4U5NJF4"/>
<dbReference type="Proteomes" id="UP000298663">
    <property type="component" value="Unassembled WGS sequence"/>
</dbReference>
<comment type="caution">
    <text evidence="2">The sequence shown here is derived from an EMBL/GenBank/DDBJ whole genome shotgun (WGS) entry which is preliminary data.</text>
</comment>
<reference evidence="2 3" key="2">
    <citation type="journal article" date="2019" name="G3 (Bethesda)">
        <title>Hybrid Assembly of the Genome of the Entomopathogenic Nematode Steinernema carpocapsae Identifies the X-Chromosome.</title>
        <authorList>
            <person name="Serra L."/>
            <person name="Macchietto M."/>
            <person name="Macias-Munoz A."/>
            <person name="McGill C.J."/>
            <person name="Rodriguez I.M."/>
            <person name="Rodriguez B."/>
            <person name="Murad R."/>
            <person name="Mortazavi A."/>
        </authorList>
    </citation>
    <scope>NUCLEOTIDE SEQUENCE [LARGE SCALE GENOMIC DNA]</scope>
    <source>
        <strain evidence="2 3">ALL</strain>
    </source>
</reference>
<sequence length="333" mass="37104">MDEVQTAADSSSANLDSLWQNDGSLNLSQGQLNLSQSFLDTSLNTSRRRTYVTGGTISKMRNSMSPIGDRSTTQWPSSPKRGDHNKSVEKSFNDSLDFELTSAWNDVAVPDSVIPGLDSVHFDSTFSVAAPVSVQGQLEAVVNRLQKTRPKTLEELRPKLLAIAQKLLPSVEEGHSEAPLAYRNHLEQLGENRLELFDQASNSYDAYIEDLCVDAVRKVLLPGDLKYSAPLIRCARSFPRTEEELVALFEAQLEGKLSILRSNYTERLSSSKRGDRVFIEKHKNRPAEDRFVLDVLMPETFGSIERKVQDAMVASFSEDSELTNTDTSSQARD</sequence>
<keyword evidence="3" id="KW-1185">Reference proteome</keyword>
<reference evidence="2 3" key="1">
    <citation type="journal article" date="2015" name="Genome Biol.">
        <title>Comparative genomics of Steinernema reveals deeply conserved gene regulatory networks.</title>
        <authorList>
            <person name="Dillman A.R."/>
            <person name="Macchietto M."/>
            <person name="Porter C.F."/>
            <person name="Rogers A."/>
            <person name="Williams B."/>
            <person name="Antoshechkin I."/>
            <person name="Lee M.M."/>
            <person name="Goodwin Z."/>
            <person name="Lu X."/>
            <person name="Lewis E.E."/>
            <person name="Goodrich-Blair H."/>
            <person name="Stock S.P."/>
            <person name="Adams B.J."/>
            <person name="Sternberg P.W."/>
            <person name="Mortazavi A."/>
        </authorList>
    </citation>
    <scope>NUCLEOTIDE SEQUENCE [LARGE SCALE GENOMIC DNA]</scope>
    <source>
        <strain evidence="2 3">ALL</strain>
    </source>
</reference>
<proteinExistence type="predicted"/>
<gene>
    <name evidence="2" type="ORF">L596_016648</name>
</gene>
<evidence type="ECO:0000256" key="1">
    <source>
        <dbReference type="SAM" id="MobiDB-lite"/>
    </source>
</evidence>
<protein>
    <submittedName>
        <fullName evidence="2">Uncharacterized protein</fullName>
    </submittedName>
</protein>
<feature type="compositionally biased region" description="Polar residues" evidence="1">
    <location>
        <begin position="58"/>
        <end position="77"/>
    </location>
</feature>